<evidence type="ECO:0000256" key="11">
    <source>
        <dbReference type="ARBA" id="ARBA00023136"/>
    </source>
</evidence>
<keyword evidence="10" id="KW-0496">Mitochondrion</keyword>
<keyword evidence="5 14" id="KW-0547">Nucleotide-binding</keyword>
<evidence type="ECO:0000256" key="6">
    <source>
        <dbReference type="ARBA" id="ARBA00022792"/>
    </source>
</evidence>
<dbReference type="GO" id="GO:0005524">
    <property type="term" value="F:ATP binding"/>
    <property type="evidence" value="ECO:0007669"/>
    <property type="project" value="UniProtKB-KW"/>
</dbReference>
<dbReference type="OrthoDB" id="10251412at2759"/>
<dbReference type="Pfam" id="PF00004">
    <property type="entry name" value="AAA"/>
    <property type="match status" value="1"/>
</dbReference>
<evidence type="ECO:0000259" key="16">
    <source>
        <dbReference type="SMART" id="SM01024"/>
    </source>
</evidence>
<evidence type="ECO:0000256" key="10">
    <source>
        <dbReference type="ARBA" id="ARBA00023128"/>
    </source>
</evidence>
<keyword evidence="6" id="KW-0999">Mitochondrion inner membrane</keyword>
<evidence type="ECO:0000256" key="13">
    <source>
        <dbReference type="ARBA" id="ARBA00048778"/>
    </source>
</evidence>
<dbReference type="Proteomes" id="UP000078046">
    <property type="component" value="Unassembled WGS sequence"/>
</dbReference>
<dbReference type="InterPro" id="IPR003959">
    <property type="entry name" value="ATPase_AAA_core"/>
</dbReference>
<name>A0A177B568_9BILA</name>
<evidence type="ECO:0000256" key="12">
    <source>
        <dbReference type="ARBA" id="ARBA00032816"/>
    </source>
</evidence>
<dbReference type="GO" id="GO:0005743">
    <property type="term" value="C:mitochondrial inner membrane"/>
    <property type="evidence" value="ECO:0007669"/>
    <property type="project" value="UniProtKB-SubCell"/>
</dbReference>
<evidence type="ECO:0000256" key="3">
    <source>
        <dbReference type="ARBA" id="ARBA00016942"/>
    </source>
</evidence>
<dbReference type="InterPro" id="IPR014851">
    <property type="entry name" value="BCS1_N"/>
</dbReference>
<organism evidence="17 18">
    <name type="scientific">Intoshia linei</name>
    <dbReference type="NCBI Taxonomy" id="1819745"/>
    <lineage>
        <taxon>Eukaryota</taxon>
        <taxon>Metazoa</taxon>
        <taxon>Spiralia</taxon>
        <taxon>Lophotrochozoa</taxon>
        <taxon>Mesozoa</taxon>
        <taxon>Orthonectida</taxon>
        <taxon>Rhopaluridae</taxon>
        <taxon>Intoshia</taxon>
    </lineage>
</organism>
<evidence type="ECO:0000313" key="18">
    <source>
        <dbReference type="Proteomes" id="UP000078046"/>
    </source>
</evidence>
<gene>
    <name evidence="17" type="ORF">A3Q56_03461</name>
</gene>
<dbReference type="GO" id="GO:0016887">
    <property type="term" value="F:ATP hydrolysis activity"/>
    <property type="evidence" value="ECO:0007669"/>
    <property type="project" value="InterPro"/>
</dbReference>
<feature type="domain" description="BCS1 N-terminal" evidence="16">
    <location>
        <begin position="24"/>
        <end position="211"/>
    </location>
</feature>
<dbReference type="AlphaFoldDB" id="A0A177B568"/>
<dbReference type="FunFam" id="3.40.50.300:FF:000768">
    <property type="entry name" value="Probable mitochondrial chaperone bcs1"/>
    <property type="match status" value="1"/>
</dbReference>
<dbReference type="SUPFAM" id="SSF52540">
    <property type="entry name" value="P-loop containing nucleoside triphosphate hydrolases"/>
    <property type="match status" value="1"/>
</dbReference>
<comment type="similarity">
    <text evidence="2">Belongs to the AAA ATPase family. BCS1 subfamily.</text>
</comment>
<dbReference type="PROSITE" id="PS00674">
    <property type="entry name" value="AAA"/>
    <property type="match status" value="1"/>
</dbReference>
<dbReference type="InterPro" id="IPR003960">
    <property type="entry name" value="ATPase_AAA_CS"/>
</dbReference>
<proteinExistence type="inferred from homology"/>
<evidence type="ECO:0000256" key="2">
    <source>
        <dbReference type="ARBA" id="ARBA00007448"/>
    </source>
</evidence>
<evidence type="ECO:0000313" key="17">
    <source>
        <dbReference type="EMBL" id="OAF68793.1"/>
    </source>
</evidence>
<protein>
    <recommendedName>
        <fullName evidence="3">Mitochondrial chaperone BCS1</fullName>
    </recommendedName>
    <alternativeName>
        <fullName evidence="12">BCS1-like protein</fullName>
    </alternativeName>
</protein>
<dbReference type="SMART" id="SM00382">
    <property type="entry name" value="AAA"/>
    <property type="match status" value="1"/>
</dbReference>
<dbReference type="InterPro" id="IPR027417">
    <property type="entry name" value="P-loop_NTPase"/>
</dbReference>
<evidence type="ECO:0000256" key="1">
    <source>
        <dbReference type="ARBA" id="ARBA00004434"/>
    </source>
</evidence>
<dbReference type="Pfam" id="PF08740">
    <property type="entry name" value="BCS1_N"/>
    <property type="match status" value="1"/>
</dbReference>
<evidence type="ECO:0000256" key="9">
    <source>
        <dbReference type="ARBA" id="ARBA00022989"/>
    </source>
</evidence>
<dbReference type="GO" id="GO:0034551">
    <property type="term" value="P:mitochondrial respiratory chain complex III assembly"/>
    <property type="evidence" value="ECO:0007669"/>
    <property type="project" value="UniProtKB-ARBA"/>
</dbReference>
<evidence type="ECO:0000259" key="15">
    <source>
        <dbReference type="SMART" id="SM00382"/>
    </source>
</evidence>
<dbReference type="InterPro" id="IPR057495">
    <property type="entry name" value="AAA_lid_BCS1"/>
</dbReference>
<dbReference type="Gene3D" id="3.40.50.300">
    <property type="entry name" value="P-loop containing nucleotide triphosphate hydrolases"/>
    <property type="match status" value="1"/>
</dbReference>
<dbReference type="Pfam" id="PF25426">
    <property type="entry name" value="AAA_lid_BCS1"/>
    <property type="match status" value="1"/>
</dbReference>
<keyword evidence="4" id="KW-0812">Transmembrane</keyword>
<accession>A0A177B568</accession>
<comment type="caution">
    <text evidence="17">The sequence shown here is derived from an EMBL/GenBank/DDBJ whole genome shotgun (WGS) entry which is preliminary data.</text>
</comment>
<comment type="subcellular location">
    <subcellularLocation>
        <location evidence="1">Mitochondrion inner membrane</location>
        <topology evidence="1">Single-pass membrane protein</topology>
    </subcellularLocation>
</comment>
<keyword evidence="7" id="KW-0378">Hydrolase</keyword>
<evidence type="ECO:0000256" key="14">
    <source>
        <dbReference type="RuleBase" id="RU003651"/>
    </source>
</evidence>
<evidence type="ECO:0000256" key="7">
    <source>
        <dbReference type="ARBA" id="ARBA00022801"/>
    </source>
</evidence>
<keyword evidence="11" id="KW-0472">Membrane</keyword>
<dbReference type="CDD" id="cd19510">
    <property type="entry name" value="RecA-like_BCS1"/>
    <property type="match status" value="1"/>
</dbReference>
<keyword evidence="8 14" id="KW-0067">ATP-binding</keyword>
<evidence type="ECO:0000256" key="8">
    <source>
        <dbReference type="ARBA" id="ARBA00022840"/>
    </source>
</evidence>
<dbReference type="PANTHER" id="PTHR23070">
    <property type="entry name" value="BCS1 AAA-TYPE ATPASE"/>
    <property type="match status" value="1"/>
</dbReference>
<keyword evidence="18" id="KW-1185">Reference proteome</keyword>
<evidence type="ECO:0000256" key="4">
    <source>
        <dbReference type="ARBA" id="ARBA00022692"/>
    </source>
</evidence>
<feature type="domain" description="AAA+ ATPase" evidence="15">
    <location>
        <begin position="242"/>
        <end position="373"/>
    </location>
</feature>
<dbReference type="InterPro" id="IPR003593">
    <property type="entry name" value="AAA+_ATPase"/>
</dbReference>
<sequence>MEFFNKAFSSLQDNEFFGAGAGLFTIGLGWKFLKQGGRAAKILAHRYLVTSIEISSRDRSYKWLLEWLTNNGIGRKPQHLSVETNLSLNSTGKINGQFKFIPGPGNHIFYYSGKFIRVERIRENTPITAGSSFDGISRSNSNLNNGLSPSPFEIVKLTTIGKDDTFFKNILKNSMSNAIDFDQNVTIFYIPATSDWRQFGNPKRRRSLDSVVLDKGISNDILEDVTDFIKNREWYQNRGIPYRRGYLLHGPPGVGKSSFISALAGHLEYSICILNIGDRGLTDERLHHLLNVVPDQSIILLEDIDVAFNSRSDKSDQSYMQRLTMSGLLNALDGVASSEGRLIFMTTNYVERLDEAIIRPGRVDSKYLIGNCSSFQILQMYMKFYPKEPEHLSRIFLDKLSKQLDGCISPAQLQGYFMLYKDNGQAAIDNIPTYFK</sequence>
<evidence type="ECO:0000256" key="5">
    <source>
        <dbReference type="ARBA" id="ARBA00022741"/>
    </source>
</evidence>
<keyword evidence="9" id="KW-1133">Transmembrane helix</keyword>
<dbReference type="InterPro" id="IPR050747">
    <property type="entry name" value="Mitochondrial_chaperone_BCS1"/>
</dbReference>
<comment type="catalytic activity">
    <reaction evidence="13">
        <text>ATP + H2O = ADP + phosphate + H(+)</text>
        <dbReference type="Rhea" id="RHEA:13065"/>
        <dbReference type="ChEBI" id="CHEBI:15377"/>
        <dbReference type="ChEBI" id="CHEBI:15378"/>
        <dbReference type="ChEBI" id="CHEBI:30616"/>
        <dbReference type="ChEBI" id="CHEBI:43474"/>
        <dbReference type="ChEBI" id="CHEBI:456216"/>
    </reaction>
    <physiologicalReaction direction="left-to-right" evidence="13">
        <dbReference type="Rhea" id="RHEA:13066"/>
    </physiologicalReaction>
</comment>
<dbReference type="SMART" id="SM01024">
    <property type="entry name" value="BCS1_N"/>
    <property type="match status" value="1"/>
</dbReference>
<dbReference type="EMBL" id="LWCA01000386">
    <property type="protein sequence ID" value="OAF68793.1"/>
    <property type="molecule type" value="Genomic_DNA"/>
</dbReference>
<reference evidence="17 18" key="1">
    <citation type="submission" date="2016-04" db="EMBL/GenBank/DDBJ databases">
        <title>The genome of Intoshia linei affirms orthonectids as highly simplified spiralians.</title>
        <authorList>
            <person name="Mikhailov K.V."/>
            <person name="Slusarev G.S."/>
            <person name="Nikitin M.A."/>
            <person name="Logacheva M.D."/>
            <person name="Penin A."/>
            <person name="Aleoshin V."/>
            <person name="Panchin Y.V."/>
        </authorList>
    </citation>
    <scope>NUCLEOTIDE SEQUENCE [LARGE SCALE GENOMIC DNA]</scope>
    <source>
        <strain evidence="17">Intl2013</strain>
        <tissue evidence="17">Whole animal</tissue>
    </source>
</reference>